<evidence type="ECO:0000313" key="2">
    <source>
        <dbReference type="EMBL" id="ASU83540.1"/>
    </source>
</evidence>
<name>A0A223S606_9ACTN</name>
<proteinExistence type="predicted"/>
<evidence type="ECO:0000256" key="1">
    <source>
        <dbReference type="SAM" id="MobiDB-lite"/>
    </source>
</evidence>
<dbReference type="RefSeq" id="WP_017616857.1">
    <property type="nucleotide sequence ID" value="NZ_ANBG01000027.1"/>
</dbReference>
<organism evidence="2 3">
    <name type="scientific">Nocardiopsis gilva YIM 90087</name>
    <dbReference type="NCBI Taxonomy" id="1235441"/>
    <lineage>
        <taxon>Bacteria</taxon>
        <taxon>Bacillati</taxon>
        <taxon>Actinomycetota</taxon>
        <taxon>Actinomycetes</taxon>
        <taxon>Streptosporangiales</taxon>
        <taxon>Nocardiopsidaceae</taxon>
        <taxon>Nocardiopsis</taxon>
    </lineage>
</organism>
<feature type="region of interest" description="Disordered" evidence="1">
    <location>
        <begin position="262"/>
        <end position="293"/>
    </location>
</feature>
<dbReference type="Proteomes" id="UP000215005">
    <property type="component" value="Chromosome"/>
</dbReference>
<gene>
    <name evidence="2" type="ORF">CDO52_12750</name>
</gene>
<feature type="compositionally biased region" description="Basic and acidic residues" evidence="1">
    <location>
        <begin position="262"/>
        <end position="285"/>
    </location>
</feature>
<evidence type="ECO:0000313" key="3">
    <source>
        <dbReference type="Proteomes" id="UP000215005"/>
    </source>
</evidence>
<dbReference type="EMBL" id="CP022753">
    <property type="protein sequence ID" value="ASU83540.1"/>
    <property type="molecule type" value="Genomic_DNA"/>
</dbReference>
<dbReference type="OrthoDB" id="3194907at2"/>
<keyword evidence="3" id="KW-1185">Reference proteome</keyword>
<dbReference type="AlphaFoldDB" id="A0A223S606"/>
<dbReference type="KEGG" id="ngv:CDO52_12750"/>
<accession>A0A223S606</accession>
<reference evidence="2 3" key="1">
    <citation type="submission" date="2017-08" db="EMBL/GenBank/DDBJ databases">
        <title>The complete genome sequence of Nocardiopsis gilva YIM 90087.</title>
        <authorList>
            <person name="Yin M."/>
            <person name="Tang S."/>
        </authorList>
    </citation>
    <scope>NUCLEOTIDE SEQUENCE [LARGE SCALE GENOMIC DNA]</scope>
    <source>
        <strain evidence="2 3">YIM 90087</strain>
    </source>
</reference>
<sequence>MTEIALRADLPDRMEYARTLASSGLLPKAYRGQPANVLFAVEYGRALGLEPITAINSVHVIEGKPSASSGLISALVRRAGHRLRIRVHRDEGLEAVAQIIRADDPDFTFESRWDLARAQRAGVATKQVWKSYPEAMLKARAITEVAREACEEALLGVGYTPEELGAEVDPDGNVVSVPDAQHRAGATIAEAVAETTQATTEQSEPQVDPDRMRYMGGLMRHLGMGSADALPFVTEVVGREVANRSEMTAEEVEQVISALEKRAEERHEQDSGEERAPAKRFHGTDDDFEPEDEPVDAEVIEPLPEGRGSFACDECGKALPAPPGTMVVHPDVRLLCDECGDQS</sequence>
<protein>
    <submittedName>
        <fullName evidence="2">Uncharacterized protein</fullName>
    </submittedName>
</protein>